<sequence>AIHTIPNKISQKRSYNYKYTSHCTALHTGLKKLGHLIKTIKNNNN</sequence>
<feature type="non-terminal residue" evidence="1">
    <location>
        <position position="1"/>
    </location>
</feature>
<evidence type="ECO:0000313" key="1">
    <source>
        <dbReference type="EMBL" id="CAG8856200.1"/>
    </source>
</evidence>
<feature type="non-terminal residue" evidence="1">
    <location>
        <position position="45"/>
    </location>
</feature>
<name>A0ABN7XNX4_GIGMA</name>
<dbReference type="Proteomes" id="UP000789901">
    <property type="component" value="Unassembled WGS sequence"/>
</dbReference>
<evidence type="ECO:0000313" key="2">
    <source>
        <dbReference type="Proteomes" id="UP000789901"/>
    </source>
</evidence>
<organism evidence="1 2">
    <name type="scientific">Gigaspora margarita</name>
    <dbReference type="NCBI Taxonomy" id="4874"/>
    <lineage>
        <taxon>Eukaryota</taxon>
        <taxon>Fungi</taxon>
        <taxon>Fungi incertae sedis</taxon>
        <taxon>Mucoromycota</taxon>
        <taxon>Glomeromycotina</taxon>
        <taxon>Glomeromycetes</taxon>
        <taxon>Diversisporales</taxon>
        <taxon>Gigasporaceae</taxon>
        <taxon>Gigaspora</taxon>
    </lineage>
</organism>
<reference evidence="1 2" key="1">
    <citation type="submission" date="2021-06" db="EMBL/GenBank/DDBJ databases">
        <authorList>
            <person name="Kallberg Y."/>
            <person name="Tangrot J."/>
            <person name="Rosling A."/>
        </authorList>
    </citation>
    <scope>NUCLEOTIDE SEQUENCE [LARGE SCALE GENOMIC DNA]</scope>
    <source>
        <strain evidence="1 2">120-4 pot B 10/14</strain>
    </source>
</reference>
<gene>
    <name evidence="1" type="ORF">GMARGA_LOCUS45021</name>
</gene>
<proteinExistence type="predicted"/>
<comment type="caution">
    <text evidence="1">The sequence shown here is derived from an EMBL/GenBank/DDBJ whole genome shotgun (WGS) entry which is preliminary data.</text>
</comment>
<keyword evidence="2" id="KW-1185">Reference proteome</keyword>
<protein>
    <submittedName>
        <fullName evidence="1">10592_t:CDS:1</fullName>
    </submittedName>
</protein>
<accession>A0ABN7XNX4</accession>
<dbReference type="EMBL" id="CAJVQB010157216">
    <property type="protein sequence ID" value="CAG8856200.1"/>
    <property type="molecule type" value="Genomic_DNA"/>
</dbReference>